<keyword evidence="2" id="KW-1003">Cell membrane</keyword>
<dbReference type="OrthoDB" id="9789113at2"/>
<gene>
    <name evidence="9" type="ORF">E5344_14840</name>
</gene>
<dbReference type="Pfam" id="PF01569">
    <property type="entry name" value="PAP2"/>
    <property type="match status" value="1"/>
</dbReference>
<comment type="caution">
    <text evidence="9">The sequence shown here is derived from an EMBL/GenBank/DDBJ whole genome shotgun (WGS) entry which is preliminary data.</text>
</comment>
<evidence type="ECO:0000256" key="4">
    <source>
        <dbReference type="ARBA" id="ARBA00022801"/>
    </source>
</evidence>
<feature type="transmembrane region" description="Helical" evidence="7">
    <location>
        <begin position="149"/>
        <end position="174"/>
    </location>
</feature>
<name>A0A4S2CVG5_9MICO</name>
<keyword evidence="3 7" id="KW-0812">Transmembrane</keyword>
<sequence length="314" mass="33843">MGDTTEMVAADAGRAIAATPPALNSTRVPTPRPAPTHLRFDVVMILPFRDSFEPQGNDRACPVRNLSDMDARAPHFFLSRFLVDGADTTQMLNSHRRVRLALALFVVATGATIGVGLLARHSLRWSTWELDVVVALNGMHDPMLDRVALAFNLGLGATGALVVTAVTVATVALVSRSFPATLRVTALIAVPWALADLVKFIVQRPRLDVAALPHPLVIEPTTFSYPSGHTAFAAALCMAAAMSTRGKLRVVSAVAGVLLVLMTAWSRVYLGVHYPLDVLASMTLVPVAAVLVGEVLHWQRLAKWRSPRLEGEIR</sequence>
<dbReference type="GO" id="GO:0005886">
    <property type="term" value="C:plasma membrane"/>
    <property type="evidence" value="ECO:0007669"/>
    <property type="project" value="UniProtKB-SubCell"/>
</dbReference>
<dbReference type="PANTHER" id="PTHR14969">
    <property type="entry name" value="SPHINGOSINE-1-PHOSPHATE PHOSPHOHYDROLASE"/>
    <property type="match status" value="1"/>
</dbReference>
<evidence type="ECO:0000256" key="1">
    <source>
        <dbReference type="ARBA" id="ARBA00004651"/>
    </source>
</evidence>
<evidence type="ECO:0000259" key="8">
    <source>
        <dbReference type="SMART" id="SM00014"/>
    </source>
</evidence>
<organism evidence="9 10">
    <name type="scientific">Microbacterium laevaniformans</name>
    <dbReference type="NCBI Taxonomy" id="36807"/>
    <lineage>
        <taxon>Bacteria</taxon>
        <taxon>Bacillati</taxon>
        <taxon>Actinomycetota</taxon>
        <taxon>Actinomycetes</taxon>
        <taxon>Micrococcales</taxon>
        <taxon>Microbacteriaceae</taxon>
        <taxon>Microbacterium</taxon>
    </lineage>
</organism>
<dbReference type="SMART" id="SM00014">
    <property type="entry name" value="acidPPc"/>
    <property type="match status" value="1"/>
</dbReference>
<dbReference type="InterPro" id="IPR036938">
    <property type="entry name" value="PAP2/HPO_sf"/>
</dbReference>
<dbReference type="GO" id="GO:0016787">
    <property type="term" value="F:hydrolase activity"/>
    <property type="evidence" value="ECO:0007669"/>
    <property type="project" value="UniProtKB-KW"/>
</dbReference>
<comment type="subcellular location">
    <subcellularLocation>
        <location evidence="1">Cell membrane</location>
        <topology evidence="1">Multi-pass membrane protein</topology>
    </subcellularLocation>
</comment>
<evidence type="ECO:0000256" key="3">
    <source>
        <dbReference type="ARBA" id="ARBA00022692"/>
    </source>
</evidence>
<keyword evidence="5 7" id="KW-1133">Transmembrane helix</keyword>
<feature type="domain" description="Phosphatidic acid phosphatase type 2/haloperoxidase" evidence="8">
    <location>
        <begin position="181"/>
        <end position="297"/>
    </location>
</feature>
<reference evidence="9 10" key="1">
    <citation type="submission" date="2019-04" db="EMBL/GenBank/DDBJ databases">
        <title>Microbes associate with the intestines of laboratory mice.</title>
        <authorList>
            <person name="Navarre W."/>
            <person name="Wong E."/>
            <person name="Huang K."/>
            <person name="Tropini C."/>
            <person name="Ng K."/>
            <person name="Yu B."/>
        </authorList>
    </citation>
    <scope>NUCLEOTIDE SEQUENCE [LARGE SCALE GENOMIC DNA]</scope>
    <source>
        <strain evidence="9 10">NM46_B2-13</strain>
    </source>
</reference>
<protein>
    <submittedName>
        <fullName evidence="9">Phosphatase PAP2 family protein</fullName>
    </submittedName>
</protein>
<feature type="transmembrane region" description="Helical" evidence="7">
    <location>
        <begin position="278"/>
        <end position="298"/>
    </location>
</feature>
<dbReference type="SUPFAM" id="SSF48317">
    <property type="entry name" value="Acid phosphatase/Vanadium-dependent haloperoxidase"/>
    <property type="match status" value="1"/>
</dbReference>
<dbReference type="CDD" id="cd01610">
    <property type="entry name" value="PAP2_like"/>
    <property type="match status" value="1"/>
</dbReference>
<dbReference type="EMBL" id="SRYO01000016">
    <property type="protein sequence ID" value="TGY32919.1"/>
    <property type="molecule type" value="Genomic_DNA"/>
</dbReference>
<evidence type="ECO:0000313" key="9">
    <source>
        <dbReference type="EMBL" id="TGY32919.1"/>
    </source>
</evidence>
<evidence type="ECO:0000256" key="2">
    <source>
        <dbReference type="ARBA" id="ARBA00022475"/>
    </source>
</evidence>
<feature type="transmembrane region" description="Helical" evidence="7">
    <location>
        <begin position="100"/>
        <end position="119"/>
    </location>
</feature>
<evidence type="ECO:0000256" key="6">
    <source>
        <dbReference type="ARBA" id="ARBA00023136"/>
    </source>
</evidence>
<dbReference type="PANTHER" id="PTHR14969:SF62">
    <property type="entry name" value="DECAPRENYLPHOSPHORYL-5-PHOSPHORIBOSE PHOSPHATASE RV3807C-RELATED"/>
    <property type="match status" value="1"/>
</dbReference>
<dbReference type="AlphaFoldDB" id="A0A4S2CVG5"/>
<evidence type="ECO:0000256" key="5">
    <source>
        <dbReference type="ARBA" id="ARBA00022989"/>
    </source>
</evidence>
<evidence type="ECO:0000313" key="10">
    <source>
        <dbReference type="Proteomes" id="UP000309893"/>
    </source>
</evidence>
<evidence type="ECO:0000256" key="7">
    <source>
        <dbReference type="SAM" id="Phobius"/>
    </source>
</evidence>
<dbReference type="Gene3D" id="1.20.144.10">
    <property type="entry name" value="Phosphatidic acid phosphatase type 2/haloperoxidase"/>
    <property type="match status" value="1"/>
</dbReference>
<dbReference type="Proteomes" id="UP000309893">
    <property type="component" value="Unassembled WGS sequence"/>
</dbReference>
<accession>A0A4S2CVG5</accession>
<keyword evidence="4" id="KW-0378">Hydrolase</keyword>
<proteinExistence type="predicted"/>
<keyword evidence="6 7" id="KW-0472">Membrane</keyword>
<dbReference type="InterPro" id="IPR000326">
    <property type="entry name" value="PAP2/HPO"/>
</dbReference>
<feature type="transmembrane region" description="Helical" evidence="7">
    <location>
        <begin position="248"/>
        <end position="266"/>
    </location>
</feature>